<sequence>MESGGIMIRNRRHIIIDSRVCNKFQGSSNVGRSSLQYDDIVISNGESPPRSPGVQVNEPVVNNATDAYVTRYGRTVRPPERYGFSTPQLHT</sequence>
<organism evidence="1 2">
    <name type="scientific">Plutella xylostella</name>
    <name type="common">Diamondback moth</name>
    <name type="synonym">Plutella maculipennis</name>
    <dbReference type="NCBI Taxonomy" id="51655"/>
    <lineage>
        <taxon>Eukaryota</taxon>
        <taxon>Metazoa</taxon>
        <taxon>Ecdysozoa</taxon>
        <taxon>Arthropoda</taxon>
        <taxon>Hexapoda</taxon>
        <taxon>Insecta</taxon>
        <taxon>Pterygota</taxon>
        <taxon>Neoptera</taxon>
        <taxon>Endopterygota</taxon>
        <taxon>Lepidoptera</taxon>
        <taxon>Glossata</taxon>
        <taxon>Ditrysia</taxon>
        <taxon>Yponomeutoidea</taxon>
        <taxon>Plutellidae</taxon>
        <taxon>Plutella</taxon>
    </lineage>
</organism>
<dbReference type="Proteomes" id="UP000823941">
    <property type="component" value="Chromosome 8"/>
</dbReference>
<comment type="caution">
    <text evidence="1">The sequence shown here is derived from an EMBL/GenBank/DDBJ whole genome shotgun (WGS) entry which is preliminary data.</text>
</comment>
<keyword evidence="2" id="KW-1185">Reference proteome</keyword>
<gene>
    <name evidence="1" type="ORF">JYU34_005548</name>
</gene>
<evidence type="ECO:0000313" key="1">
    <source>
        <dbReference type="EMBL" id="KAG7308352.1"/>
    </source>
</evidence>
<accession>A0ABQ7QTG8</accession>
<dbReference type="EMBL" id="JAHIBW010000008">
    <property type="protein sequence ID" value="KAG7308352.1"/>
    <property type="molecule type" value="Genomic_DNA"/>
</dbReference>
<name>A0ABQ7QTG8_PLUXY</name>
<reference evidence="1 2" key="1">
    <citation type="submission" date="2021-06" db="EMBL/GenBank/DDBJ databases">
        <title>A haploid diamondback moth (Plutella xylostella L.) genome assembly resolves 31 chromosomes and identifies a diamide resistance mutation.</title>
        <authorList>
            <person name="Ward C.M."/>
            <person name="Perry K.D."/>
            <person name="Baker G."/>
            <person name="Powis K."/>
            <person name="Heckel D.G."/>
            <person name="Baxter S.W."/>
        </authorList>
    </citation>
    <scope>NUCLEOTIDE SEQUENCE [LARGE SCALE GENOMIC DNA]</scope>
    <source>
        <strain evidence="1 2">LV</strain>
        <tissue evidence="1">Single pupa</tissue>
    </source>
</reference>
<protein>
    <submittedName>
        <fullName evidence="1">Uncharacterized protein</fullName>
    </submittedName>
</protein>
<proteinExistence type="predicted"/>
<evidence type="ECO:0000313" key="2">
    <source>
        <dbReference type="Proteomes" id="UP000823941"/>
    </source>
</evidence>